<evidence type="ECO:0000256" key="1">
    <source>
        <dbReference type="SAM" id="SignalP"/>
    </source>
</evidence>
<dbReference type="EMBL" id="JAUQSX010000003">
    <property type="protein sequence ID" value="MDO7846092.1"/>
    <property type="molecule type" value="Genomic_DNA"/>
</dbReference>
<reference evidence="2" key="1">
    <citation type="submission" date="2023-07" db="EMBL/GenBank/DDBJ databases">
        <authorList>
            <person name="Kim M.K."/>
        </authorList>
    </citation>
    <scope>NUCLEOTIDE SEQUENCE</scope>
    <source>
        <strain evidence="2">M29</strain>
    </source>
</reference>
<sequence length="479" mass="49736">MKKSVTICAMGAVFSLFMFVSVAAMGQCSYIATSSGVMSGFSATASFDVAGGAGCGSQPLSNTSAQVTLNSNQELTLSSDYVVGAGGKLTIMSGQLVVHAHLTVEADGLLTVGSGGSIVIEDGGSLDISSRGTAIVRDGGTISGDYNLSLGDGTASQKVTNLRIFAPSSVVAGVMRVNKATITVANGSSLTTLCNTILYNSDIVSDGAIYVRGNLDLTPGGANNTLCGWGSVSVAGCVFGGNGAFNRIAQNCTNKIGVCALGGTTTVCNMGPVSGNNANERACDALIANCPQPLPVELSVFTAAPNSRQQVALHWETASEKNSQSFVIERSADGNTFRDNRTVEGAGTTQGRTSYNVLDEQPLPGTSYYRLRQIDFDKSSSYSPVRVVKLGTKNDQSLAVYPGPSGKDWVVSSSLPAELLGKQYTALKVYDALGRVQTVTLMPDGQAGRWTLDMHTLPTGVYVVRLLVGTGSYSRRIAQ</sequence>
<dbReference type="InterPro" id="IPR013783">
    <property type="entry name" value="Ig-like_fold"/>
</dbReference>
<dbReference type="RefSeq" id="WP_305010781.1">
    <property type="nucleotide sequence ID" value="NZ_JAUQSX010000003.1"/>
</dbReference>
<feature type="signal peptide" evidence="1">
    <location>
        <begin position="1"/>
        <end position="23"/>
    </location>
</feature>
<comment type="caution">
    <text evidence="2">The sequence shown here is derived from an EMBL/GenBank/DDBJ whole genome shotgun (WGS) entry which is preliminary data.</text>
</comment>
<feature type="chain" id="PRO_5046194677" evidence="1">
    <location>
        <begin position="24"/>
        <end position="479"/>
    </location>
</feature>
<dbReference type="Gene3D" id="2.60.40.10">
    <property type="entry name" value="Immunoglobulins"/>
    <property type="match status" value="1"/>
</dbReference>
<evidence type="ECO:0000313" key="2">
    <source>
        <dbReference type="EMBL" id="MDO7846092.1"/>
    </source>
</evidence>
<organism evidence="2 3">
    <name type="scientific">Hymenobacter mellowenesis</name>
    <dbReference type="NCBI Taxonomy" id="3063995"/>
    <lineage>
        <taxon>Bacteria</taxon>
        <taxon>Pseudomonadati</taxon>
        <taxon>Bacteroidota</taxon>
        <taxon>Cytophagia</taxon>
        <taxon>Cytophagales</taxon>
        <taxon>Hymenobacteraceae</taxon>
        <taxon>Hymenobacter</taxon>
    </lineage>
</organism>
<accession>A0ABT9A9K3</accession>
<gene>
    <name evidence="2" type="ORF">Q5H92_06980</name>
</gene>
<protein>
    <submittedName>
        <fullName evidence="2">T9SS type A sorting domain-containing protein</fullName>
    </submittedName>
</protein>
<evidence type="ECO:0000313" key="3">
    <source>
        <dbReference type="Proteomes" id="UP001167796"/>
    </source>
</evidence>
<keyword evidence="3" id="KW-1185">Reference proteome</keyword>
<dbReference type="NCBIfam" id="TIGR04183">
    <property type="entry name" value="Por_Secre_tail"/>
    <property type="match status" value="1"/>
</dbReference>
<proteinExistence type="predicted"/>
<keyword evidence="1" id="KW-0732">Signal</keyword>
<name>A0ABT9A9K3_9BACT</name>
<dbReference type="InterPro" id="IPR026444">
    <property type="entry name" value="Secre_tail"/>
</dbReference>
<dbReference type="Proteomes" id="UP001167796">
    <property type="component" value="Unassembled WGS sequence"/>
</dbReference>